<dbReference type="Gene3D" id="3.30.160.60">
    <property type="entry name" value="Classic Zinc Finger"/>
    <property type="match status" value="1"/>
</dbReference>
<gene>
    <name evidence="4" type="primary">bspry</name>
</gene>
<dbReference type="SUPFAM" id="SSF49899">
    <property type="entry name" value="Concanavalin A-like lectins/glucanases"/>
    <property type="match status" value="1"/>
</dbReference>
<name>A0A6P7JAR4_9TELE</name>
<dbReference type="InterPro" id="IPR001870">
    <property type="entry name" value="B30.2/SPRY"/>
</dbReference>
<dbReference type="PRINTS" id="PR01407">
    <property type="entry name" value="BUTYPHLNCDUF"/>
</dbReference>
<organism evidence="3 4">
    <name type="scientific">Parambassis ranga</name>
    <name type="common">Indian glassy fish</name>
    <dbReference type="NCBI Taxonomy" id="210632"/>
    <lineage>
        <taxon>Eukaryota</taxon>
        <taxon>Metazoa</taxon>
        <taxon>Chordata</taxon>
        <taxon>Craniata</taxon>
        <taxon>Vertebrata</taxon>
        <taxon>Euteleostomi</taxon>
        <taxon>Actinopterygii</taxon>
        <taxon>Neopterygii</taxon>
        <taxon>Teleostei</taxon>
        <taxon>Neoteleostei</taxon>
        <taxon>Acanthomorphata</taxon>
        <taxon>Ovalentaria</taxon>
        <taxon>Ambassidae</taxon>
        <taxon>Parambassis</taxon>
    </lineage>
</organism>
<feature type="domain" description="B30.2/SPRY" evidence="2">
    <location>
        <begin position="278"/>
        <end position="470"/>
    </location>
</feature>
<dbReference type="CTD" id="54836"/>
<evidence type="ECO:0000313" key="4">
    <source>
        <dbReference type="RefSeq" id="XP_028273813.1"/>
    </source>
</evidence>
<dbReference type="Proteomes" id="UP000515145">
    <property type="component" value="Chromosome 12"/>
</dbReference>
<dbReference type="Gene3D" id="2.60.120.920">
    <property type="match status" value="1"/>
</dbReference>
<dbReference type="SUPFAM" id="SSF57845">
    <property type="entry name" value="B-box zinc-binding domain"/>
    <property type="match status" value="1"/>
</dbReference>
<dbReference type="GeneID" id="114443722"/>
<dbReference type="PROSITE" id="PS50188">
    <property type="entry name" value="B302_SPRY"/>
    <property type="match status" value="1"/>
</dbReference>
<evidence type="ECO:0000256" key="1">
    <source>
        <dbReference type="SAM" id="Coils"/>
    </source>
</evidence>
<feature type="coiled-coil region" evidence="1">
    <location>
        <begin position="172"/>
        <end position="210"/>
    </location>
</feature>
<dbReference type="InterPro" id="IPR006574">
    <property type="entry name" value="PRY"/>
</dbReference>
<dbReference type="Pfam" id="PF13765">
    <property type="entry name" value="PRY"/>
    <property type="match status" value="1"/>
</dbReference>
<evidence type="ECO:0000313" key="3">
    <source>
        <dbReference type="Proteomes" id="UP000515145"/>
    </source>
</evidence>
<dbReference type="Pfam" id="PF00622">
    <property type="entry name" value="SPRY"/>
    <property type="match status" value="1"/>
</dbReference>
<dbReference type="CDD" id="cd12904">
    <property type="entry name" value="SPRY_BSPRY"/>
    <property type="match status" value="1"/>
</dbReference>
<keyword evidence="3" id="KW-1185">Reference proteome</keyword>
<dbReference type="PANTHER" id="PTHR24103">
    <property type="entry name" value="E3 UBIQUITIN-PROTEIN LIGASE TRIM"/>
    <property type="match status" value="1"/>
</dbReference>
<keyword evidence="1" id="KW-0175">Coiled coil</keyword>
<dbReference type="RefSeq" id="XP_028273813.1">
    <property type="nucleotide sequence ID" value="XM_028418012.1"/>
</dbReference>
<dbReference type="InterPro" id="IPR043136">
    <property type="entry name" value="B30.2/SPRY_sf"/>
</dbReference>
<dbReference type="InterPro" id="IPR013320">
    <property type="entry name" value="ConA-like_dom_sf"/>
</dbReference>
<dbReference type="InterPro" id="IPR003879">
    <property type="entry name" value="Butyrophylin_SPRY"/>
</dbReference>
<dbReference type="InParanoid" id="A0A6P7JAR4"/>
<protein>
    <submittedName>
        <fullName evidence="4">B box and SPRY domain-containing protein</fullName>
    </submittedName>
</protein>
<reference evidence="4" key="1">
    <citation type="submission" date="2025-08" db="UniProtKB">
        <authorList>
            <consortium name="RefSeq"/>
        </authorList>
    </citation>
    <scope>IDENTIFICATION</scope>
</reference>
<dbReference type="InterPro" id="IPR003877">
    <property type="entry name" value="SPRY_dom"/>
</dbReference>
<dbReference type="AlphaFoldDB" id="A0A6P7JAR4"/>
<dbReference type="OrthoDB" id="9875313at2759"/>
<sequence>MTEEFTSCDLTCSVDSEETLAAVKGRDMDCEQPIFNVLAGGMKQGQQQAVGDAAVTLSTRLSGGAVSPTATTTSDTESGIFSVESELCVEHEAELDWFCGTEQKLICSHCTVVGSCHGHMVTPLATRVTAVRNQLVDACEKMQLQALRIERFIDQTLTAKEQKLQAAAGRIREQVLAQVSAAREALEEEEQRLLEEVQREEERVEQCLLTQRAHWGQALDSLSQTRSRLVHTLTNTPDAQLVTSIQEIAERVEEAEGVGEPRDTDKLNLNQACSDSKLLRGLWATAVLLGPNAYGSACLKFDERTVSPLLSLSDDLCTLTFLQKKSRQSLPYDPARFDCWPNALGSLSMSSGTHTWVVDVGQSGAFKVGICYASLERKGSGNEARLGYNSQSWVLSHYDGDYSFCHAGKKVSLQVVRRPQKIGLLLDWQSQTLIFYDPDSNAVLHSVTQHFSAPLLLACAVTDRSITILH</sequence>
<evidence type="ECO:0000259" key="2">
    <source>
        <dbReference type="PROSITE" id="PS50188"/>
    </source>
</evidence>
<dbReference type="SMART" id="SM00589">
    <property type="entry name" value="PRY"/>
    <property type="match status" value="1"/>
</dbReference>
<dbReference type="SMART" id="SM00449">
    <property type="entry name" value="SPRY"/>
    <property type="match status" value="1"/>
</dbReference>
<proteinExistence type="predicted"/>
<accession>A0A6P7JAR4</accession>
<dbReference type="InterPro" id="IPR050143">
    <property type="entry name" value="TRIM/RBCC"/>
</dbReference>
<dbReference type="FunCoup" id="A0A6P7JAR4">
    <property type="interactions" value="1009"/>
</dbReference>
<dbReference type="CDD" id="cd19834">
    <property type="entry name" value="Bbox2_BSPRY"/>
    <property type="match status" value="1"/>
</dbReference>